<name>A0A391P284_9EUKA</name>
<feature type="domain" description="BED-type" evidence="5">
    <location>
        <begin position="3"/>
        <end position="55"/>
    </location>
</feature>
<dbReference type="AlphaFoldDB" id="A0A391P284"/>
<dbReference type="PROSITE" id="PS50808">
    <property type="entry name" value="ZF_BED"/>
    <property type="match status" value="1"/>
</dbReference>
<evidence type="ECO:0000313" key="6">
    <source>
        <dbReference type="EMBL" id="GCA64383.1"/>
    </source>
</evidence>
<keyword evidence="1" id="KW-0479">Metal-binding</keyword>
<evidence type="ECO:0000313" key="7">
    <source>
        <dbReference type="Proteomes" id="UP000265618"/>
    </source>
</evidence>
<protein>
    <recommendedName>
        <fullName evidence="5">BED-type domain-containing protein</fullName>
    </recommendedName>
</protein>
<comment type="caution">
    <text evidence="6">The sequence shown here is derived from an EMBL/GenBank/DDBJ whole genome shotgun (WGS) entry which is preliminary data.</text>
</comment>
<dbReference type="InterPro" id="IPR003656">
    <property type="entry name" value="Znf_BED"/>
</dbReference>
<evidence type="ECO:0000256" key="3">
    <source>
        <dbReference type="ARBA" id="ARBA00022833"/>
    </source>
</evidence>
<keyword evidence="2 4" id="KW-0863">Zinc-finger</keyword>
<gene>
    <name evidence="6" type="ORF">KIPB_014110</name>
</gene>
<accession>A0A391P284</accession>
<proteinExistence type="predicted"/>
<dbReference type="GO" id="GO:0003677">
    <property type="term" value="F:DNA binding"/>
    <property type="evidence" value="ECO:0007669"/>
    <property type="project" value="InterPro"/>
</dbReference>
<reference evidence="6 7" key="1">
    <citation type="journal article" date="2018" name="PLoS ONE">
        <title>The draft genome of Kipferlia bialata reveals reductive genome evolution in fornicate parasites.</title>
        <authorList>
            <person name="Tanifuji G."/>
            <person name="Takabayashi S."/>
            <person name="Kume K."/>
            <person name="Takagi M."/>
            <person name="Nakayama T."/>
            <person name="Kamikawa R."/>
            <person name="Inagaki Y."/>
            <person name="Hashimoto T."/>
        </authorList>
    </citation>
    <scope>NUCLEOTIDE SEQUENCE [LARGE SCALE GENOMIC DNA]</scope>
    <source>
        <strain evidence="6">NY0173</strain>
    </source>
</reference>
<dbReference type="EMBL" id="BDIP01007067">
    <property type="protein sequence ID" value="GCA64383.1"/>
    <property type="molecule type" value="Genomic_DNA"/>
</dbReference>
<evidence type="ECO:0000256" key="4">
    <source>
        <dbReference type="PROSITE-ProRule" id="PRU00027"/>
    </source>
</evidence>
<evidence type="ECO:0000256" key="1">
    <source>
        <dbReference type="ARBA" id="ARBA00022723"/>
    </source>
</evidence>
<evidence type="ECO:0000256" key="2">
    <source>
        <dbReference type="ARBA" id="ARBA00022771"/>
    </source>
</evidence>
<evidence type="ECO:0000259" key="5">
    <source>
        <dbReference type="PROSITE" id="PS50808"/>
    </source>
</evidence>
<dbReference type="GO" id="GO:0008270">
    <property type="term" value="F:zinc ion binding"/>
    <property type="evidence" value="ECO:0007669"/>
    <property type="project" value="UniProtKB-KW"/>
</dbReference>
<organism evidence="6 7">
    <name type="scientific">Kipferlia bialata</name>
    <dbReference type="NCBI Taxonomy" id="797122"/>
    <lineage>
        <taxon>Eukaryota</taxon>
        <taxon>Metamonada</taxon>
        <taxon>Carpediemonas-like organisms</taxon>
        <taxon>Kipferlia</taxon>
    </lineage>
</organism>
<keyword evidence="3" id="KW-0862">Zinc</keyword>
<dbReference type="Pfam" id="PF02892">
    <property type="entry name" value="zf-BED"/>
    <property type="match status" value="1"/>
</dbReference>
<keyword evidence="7" id="KW-1185">Reference proteome</keyword>
<sequence>MARPLSWKWFHFHKVPTGRKRASGAMIYRGKCKYCEEELSDNTANFRKHLDTKHPGWENGPGTIVPPVAPSTPVSAPVVAQVAPVPVAPVPVAMSSTLVGSEADPVDIEATRGATSVPSQLDAQGVPSLPPEARSQLSLVMSSDRYQHYDLFLDTDIAWYICVW</sequence>
<dbReference type="Proteomes" id="UP000265618">
    <property type="component" value="Unassembled WGS sequence"/>
</dbReference>